<comment type="caution">
    <text evidence="1">The sequence shown here is derived from an EMBL/GenBank/DDBJ whole genome shotgun (WGS) entry which is preliminary data.</text>
</comment>
<organism evidence="1 2">
    <name type="scientific">Trichonephila clavata</name>
    <name type="common">Joro spider</name>
    <name type="synonym">Nephila clavata</name>
    <dbReference type="NCBI Taxonomy" id="2740835"/>
    <lineage>
        <taxon>Eukaryota</taxon>
        <taxon>Metazoa</taxon>
        <taxon>Ecdysozoa</taxon>
        <taxon>Arthropoda</taxon>
        <taxon>Chelicerata</taxon>
        <taxon>Arachnida</taxon>
        <taxon>Araneae</taxon>
        <taxon>Araneomorphae</taxon>
        <taxon>Entelegynae</taxon>
        <taxon>Araneoidea</taxon>
        <taxon>Nephilidae</taxon>
        <taxon>Trichonephila</taxon>
    </lineage>
</organism>
<proteinExistence type="predicted"/>
<evidence type="ECO:0000313" key="1">
    <source>
        <dbReference type="EMBL" id="GFQ78928.1"/>
    </source>
</evidence>
<dbReference type="OrthoDB" id="1932706at2759"/>
<evidence type="ECO:0000313" key="2">
    <source>
        <dbReference type="Proteomes" id="UP000887116"/>
    </source>
</evidence>
<protein>
    <submittedName>
        <fullName evidence="1">Uncharacterized protein</fullName>
    </submittedName>
</protein>
<dbReference type="EMBL" id="BMAO01031971">
    <property type="protein sequence ID" value="GFQ78928.1"/>
    <property type="molecule type" value="Genomic_DNA"/>
</dbReference>
<sequence>MGKGTEHDENLSDLANKSCITEDSKRSFTFDENEPLDSKIVKLLELIPPSIRNCKHYSEIIDTKISEVLSKTITIEEYEDYFKKLHASQLADKIPEVNVPAPMNRKFKIKETNILGSFPGICQNKGILEKFVKILEHYGDKDIPKCFEKLIEQMQLNYLILNLNEVMKGYELLVFNYGDIVERSFGVHSYSNSIMDHIQNGVIPYEILDKLLGSQVPLIYDGYLFIRIETFVGTKKGFYPLKHSNETINGICDIIAHATSYSSKKMRKIKSQLYVEIFPNLYLSPKPIQKESCTFNFQSEIIRRNLATEVEKRMKALNMLKKAYEEGLLSSLNVEDVLEFLHRKKENQITCLMEEINFNTDCEVDDKDIEMFLDHMKKLEEKTRDEEFAESIDNKEIDNLVDMQSTSSEEMDKAKNAIERKAMEFSVFPIAMNYIRKRRIVIPDTISCDKFVNILNNF</sequence>
<gene>
    <name evidence="1" type="ORF">TNCT_704481</name>
</gene>
<reference evidence="1" key="1">
    <citation type="submission" date="2020-07" db="EMBL/GenBank/DDBJ databases">
        <title>Multicomponent nature underlies the extraordinary mechanical properties of spider dragline silk.</title>
        <authorList>
            <person name="Kono N."/>
            <person name="Nakamura H."/>
            <person name="Mori M."/>
            <person name="Yoshida Y."/>
            <person name="Ohtoshi R."/>
            <person name="Malay A.D."/>
            <person name="Moran D.A.P."/>
            <person name="Tomita M."/>
            <person name="Numata K."/>
            <person name="Arakawa K."/>
        </authorList>
    </citation>
    <scope>NUCLEOTIDE SEQUENCE</scope>
</reference>
<dbReference type="AlphaFoldDB" id="A0A8X6GBL7"/>
<accession>A0A8X6GBL7</accession>
<keyword evidence="2" id="KW-1185">Reference proteome</keyword>
<name>A0A8X6GBL7_TRICU</name>
<dbReference type="Proteomes" id="UP000887116">
    <property type="component" value="Unassembled WGS sequence"/>
</dbReference>